<evidence type="ECO:0000256" key="4">
    <source>
        <dbReference type="ARBA" id="ARBA00022490"/>
    </source>
</evidence>
<evidence type="ECO:0000256" key="3">
    <source>
        <dbReference type="ARBA" id="ARBA00004962"/>
    </source>
</evidence>
<dbReference type="InterPro" id="IPR047586">
    <property type="entry name" value="Cds1"/>
</dbReference>
<keyword evidence="6 9" id="KW-0456">Lyase</keyword>
<sequence>MCTDHQWINSAIRKIEADYQRSADTHLIKLDLPCLQGIDIYLKDESTHPTGSLKHRLARSLFLYVICNGWIGPETPIIESSSGSTAVSEAYFARLLGLPFIAVMPKCTAIKKIEQIEFYGGKAHLVDRSDQIYAESRRLAAELNGHYMDQFTYAERATDWRGNSNIADSIYSQMKMEDHPVPAWIVMSPGTGGTSATIGRFIRYQQYDTKLCVVDPQNSVFFDFYKTRNPDIKLDCGSKIEGIGRPRVEPSFIPNVVDEMLQIPDAASVATVHWLEGILGRKAGASTGTNLYGALQLACEMKRKGETGSIVTLLCDSGERYLDTYYNADWVAKNIGDLSPYLAKLEVFSRTGELE</sequence>
<comment type="pathway">
    <text evidence="3">Amino-acid biosynthesis; L-cysteine biosynthesis; L-cysteine from L-serine: step 2/2.</text>
</comment>
<evidence type="ECO:0000256" key="6">
    <source>
        <dbReference type="ARBA" id="ARBA00023239"/>
    </source>
</evidence>
<comment type="catalytic activity">
    <reaction evidence="7">
        <text>O-acetyl-L-serine + hydrogen sulfide = L-cysteine + acetate</text>
        <dbReference type="Rhea" id="RHEA:14829"/>
        <dbReference type="ChEBI" id="CHEBI:29919"/>
        <dbReference type="ChEBI" id="CHEBI:30089"/>
        <dbReference type="ChEBI" id="CHEBI:35235"/>
        <dbReference type="ChEBI" id="CHEBI:58340"/>
        <dbReference type="EC" id="2.5.1.47"/>
    </reaction>
</comment>
<name>A0A329E2T5_VIBDI</name>
<comment type="catalytic activity">
    <reaction evidence="9">
        <text>L-cysteine + H2O = hydrogen sulfide + pyruvate + NH4(+) + H(+)</text>
        <dbReference type="Rhea" id="RHEA:24931"/>
        <dbReference type="ChEBI" id="CHEBI:15361"/>
        <dbReference type="ChEBI" id="CHEBI:15377"/>
        <dbReference type="ChEBI" id="CHEBI:15378"/>
        <dbReference type="ChEBI" id="CHEBI:28938"/>
        <dbReference type="ChEBI" id="CHEBI:29919"/>
        <dbReference type="ChEBI" id="CHEBI:35235"/>
        <dbReference type="EC" id="4.4.1.1"/>
    </reaction>
</comment>
<protein>
    <recommendedName>
        <fullName evidence="9">L-cysteine desulfhydrase Cds1</fullName>
        <ecNumber evidence="9">4.4.1.1</ecNumber>
    </recommendedName>
</protein>
<dbReference type="HAMAP" id="MF_00868">
    <property type="entry name" value="Cds1"/>
    <property type="match status" value="1"/>
</dbReference>
<comment type="subcellular location">
    <subcellularLocation>
        <location evidence="2">Cytoplasm</location>
    </subcellularLocation>
</comment>
<evidence type="ECO:0000313" key="12">
    <source>
        <dbReference type="Proteomes" id="UP000248729"/>
    </source>
</evidence>
<dbReference type="AlphaFoldDB" id="A0A329E2T5"/>
<comment type="caution">
    <text evidence="11">The sequence shown here is derived from an EMBL/GenBank/DDBJ whole genome shotgun (WGS) entry which is preliminary data.</text>
</comment>
<dbReference type="Gene3D" id="3.40.50.1100">
    <property type="match status" value="2"/>
</dbReference>
<keyword evidence="4 9" id="KW-0963">Cytoplasm</keyword>
<dbReference type="GO" id="GO:0030170">
    <property type="term" value="F:pyridoxal phosphate binding"/>
    <property type="evidence" value="ECO:0007669"/>
    <property type="project" value="UniProtKB-UniRule"/>
</dbReference>
<feature type="domain" description="Tryptophan synthase beta chain-like PALP" evidence="10">
    <location>
        <begin position="34"/>
        <end position="316"/>
    </location>
</feature>
<dbReference type="GO" id="GO:0005737">
    <property type="term" value="C:cytoplasm"/>
    <property type="evidence" value="ECO:0007669"/>
    <property type="project" value="UniProtKB-SubCell"/>
</dbReference>
<feature type="modified residue" description="N6-(pyridoxal phosphate)lysine" evidence="9">
    <location>
        <position position="54"/>
    </location>
</feature>
<dbReference type="GO" id="GO:0019450">
    <property type="term" value="P:L-cysteine catabolic process to pyruvate"/>
    <property type="evidence" value="ECO:0007669"/>
    <property type="project" value="UniProtKB-UniRule"/>
</dbReference>
<dbReference type="Pfam" id="PF00291">
    <property type="entry name" value="PALP"/>
    <property type="match status" value="1"/>
</dbReference>
<organism evidence="11 12">
    <name type="scientific">Vibrio diazotrophicus</name>
    <dbReference type="NCBI Taxonomy" id="685"/>
    <lineage>
        <taxon>Bacteria</taxon>
        <taxon>Pseudomonadati</taxon>
        <taxon>Pseudomonadota</taxon>
        <taxon>Gammaproteobacteria</taxon>
        <taxon>Vibrionales</taxon>
        <taxon>Vibrionaceae</taxon>
        <taxon>Vibrio</taxon>
    </lineage>
</organism>
<evidence type="ECO:0000313" key="11">
    <source>
        <dbReference type="EMBL" id="RAS58140.1"/>
    </source>
</evidence>
<evidence type="ECO:0000256" key="5">
    <source>
        <dbReference type="ARBA" id="ARBA00022898"/>
    </source>
</evidence>
<evidence type="ECO:0000256" key="9">
    <source>
        <dbReference type="HAMAP-Rule" id="MF_00868"/>
    </source>
</evidence>
<evidence type="ECO:0000256" key="1">
    <source>
        <dbReference type="ARBA" id="ARBA00001933"/>
    </source>
</evidence>
<dbReference type="Proteomes" id="UP000248729">
    <property type="component" value="Unassembled WGS sequence"/>
</dbReference>
<evidence type="ECO:0000259" key="10">
    <source>
        <dbReference type="Pfam" id="PF00291"/>
    </source>
</evidence>
<proteinExistence type="inferred from homology"/>
<dbReference type="PANTHER" id="PTHR10314">
    <property type="entry name" value="CYSTATHIONINE BETA-SYNTHASE"/>
    <property type="match status" value="1"/>
</dbReference>
<evidence type="ECO:0000256" key="2">
    <source>
        <dbReference type="ARBA" id="ARBA00004496"/>
    </source>
</evidence>
<dbReference type="SUPFAM" id="SSF53686">
    <property type="entry name" value="Tryptophan synthase beta subunit-like PLP-dependent enzymes"/>
    <property type="match status" value="1"/>
</dbReference>
<dbReference type="InterPro" id="IPR001926">
    <property type="entry name" value="TrpB-like_PALP"/>
</dbReference>
<comment type="similarity">
    <text evidence="9">Belongs to the cysteine synthase/cystathionine beta-synthase family. Cds1 subfamily.</text>
</comment>
<dbReference type="GO" id="GO:0016829">
    <property type="term" value="F:lyase activity"/>
    <property type="evidence" value="ECO:0007669"/>
    <property type="project" value="UniProtKB-KW"/>
</dbReference>
<dbReference type="InterPro" id="IPR036052">
    <property type="entry name" value="TrpB-like_PALP_sf"/>
</dbReference>
<dbReference type="FunFam" id="3.40.50.1100:FF:000015">
    <property type="entry name" value="Cysteine synthase B"/>
    <property type="match status" value="1"/>
</dbReference>
<dbReference type="InterPro" id="IPR050214">
    <property type="entry name" value="Cys_Synth/Cystath_Beta-Synth"/>
</dbReference>
<reference evidence="11 12" key="1">
    <citation type="submission" date="2018-06" db="EMBL/GenBank/DDBJ databases">
        <title>Freshwater and sediment microbial communities from various areas in North America, analyzing microbe dynamics in response to fracking.</title>
        <authorList>
            <person name="Lamendella R."/>
        </authorList>
    </citation>
    <scope>NUCLEOTIDE SEQUENCE [LARGE SCALE GENOMIC DNA]</scope>
    <source>
        <strain evidence="11 12">99A</strain>
    </source>
</reference>
<dbReference type="RefSeq" id="WP_112404574.1">
    <property type="nucleotide sequence ID" value="NZ_QLTR01000032.1"/>
</dbReference>
<comment type="function">
    <text evidence="9">A cysteine desulfhydrase that generates hydrogen sulfide, H(2)S. The H(2)S produced by this enzyme may modulate central metabolism.</text>
</comment>
<evidence type="ECO:0000256" key="8">
    <source>
        <dbReference type="ARBA" id="ARBA00055251"/>
    </source>
</evidence>
<gene>
    <name evidence="9" type="primary">cds1</name>
    <name evidence="11" type="ORF">DET48_13218</name>
</gene>
<keyword evidence="5 9" id="KW-0663">Pyridoxal phosphate</keyword>
<comment type="function">
    <text evidence="8">A cysteine desulfhydrase that generates hydrogen sulfide, H(2)S. The H(2)S produced by this enzyme stimulates respiration in M.tuberculosis, mediated primarily via cytochrome bd with a lesser contribution from cytochrome bc1/aa3. H(2)S modulates the balance between respiration and glycolysis, and also contributes to redox homeostasis. Probably eliminates toxic levels of Cys (which can induce oxidative stress).</text>
</comment>
<evidence type="ECO:0000256" key="7">
    <source>
        <dbReference type="ARBA" id="ARBA00047931"/>
    </source>
</evidence>
<dbReference type="EC" id="4.4.1.1" evidence="9"/>
<dbReference type="GO" id="GO:0004124">
    <property type="term" value="F:cysteine synthase activity"/>
    <property type="evidence" value="ECO:0007669"/>
    <property type="project" value="UniProtKB-EC"/>
</dbReference>
<dbReference type="EMBL" id="QLTR01000032">
    <property type="protein sequence ID" value="RAS58140.1"/>
    <property type="molecule type" value="Genomic_DNA"/>
</dbReference>
<accession>A0A329E2T5</accession>
<comment type="cofactor">
    <cofactor evidence="1 9">
        <name>pyridoxal 5'-phosphate</name>
        <dbReference type="ChEBI" id="CHEBI:597326"/>
    </cofactor>
</comment>